<sequence length="549" mass="62511">VSFLVFLFFPLPVAESTELPGVKCKEPVLATVKVDPQHRFRPFYVRLHRCEGSWKEVNPKIKKCVATGQKEINIKVFSFERHRYEFRRVYNHTSCGAECTTGGPDKCDLRVERWNEETCKCDCKFDDAPPPYIMKQKKDSRWNKHLCKYQCNRSPFVCSRKKELDRKTCSCVCKGYYKRICENKNDHLDPDTCECVESRASHEMCKSSITYIVIVALLAVLVVIVLFVLALCCRRRCKASNSQQLQTLQGTPETSSVAGSVATTDSVHVENEYCRPRPTLVAIDNPHYKFFPYFINLHRCGGSCKKIQPSVRSCVPSQYTEVPVTVQVVGTRRWTQISMQNHTSCGCECTLSPSQCDPIWENWKPDLCQCRCKYGDKPPKPCGNGLVWSKNICRCVCNKEPEICPPNKVWSSEKCGCVCTEERIRNCTKMKNSVDEETCMCTSTISEPETGKVSSTKPTQKGGFPQEFYIALFLGQFVLMYLVFDAILYRKKAGLIYRLTRSCSTDKGSFRSNIEDSREDIFSQSNSVVVMTDLPTQTGERNMAAISDV</sequence>
<dbReference type="InterPro" id="IPR029034">
    <property type="entry name" value="Cystine-knot_cytokine"/>
</dbReference>
<keyword evidence="1" id="KW-0472">Membrane</keyword>
<accession>A0ABN8PS93</accession>
<keyword evidence="1" id="KW-0812">Transmembrane</keyword>
<evidence type="ECO:0000256" key="2">
    <source>
        <dbReference type="SAM" id="SignalP"/>
    </source>
</evidence>
<feature type="signal peptide" evidence="2">
    <location>
        <begin position="1"/>
        <end position="16"/>
    </location>
</feature>
<dbReference type="EMBL" id="CALNXK010000087">
    <property type="protein sequence ID" value="CAH3149854.1"/>
    <property type="molecule type" value="Genomic_DNA"/>
</dbReference>
<protein>
    <recommendedName>
        <fullName evidence="3">Platelet-derived growth factor (PDGF) family profile domain-containing protein</fullName>
    </recommendedName>
</protein>
<reference evidence="4 5" key="1">
    <citation type="submission" date="2022-05" db="EMBL/GenBank/DDBJ databases">
        <authorList>
            <consortium name="Genoscope - CEA"/>
            <person name="William W."/>
        </authorList>
    </citation>
    <scope>NUCLEOTIDE SEQUENCE [LARGE SCALE GENOMIC DNA]</scope>
</reference>
<evidence type="ECO:0000256" key="1">
    <source>
        <dbReference type="SAM" id="Phobius"/>
    </source>
</evidence>
<evidence type="ECO:0000313" key="4">
    <source>
        <dbReference type="EMBL" id="CAH3149854.1"/>
    </source>
</evidence>
<feature type="chain" id="PRO_5047514199" description="Platelet-derived growth factor (PDGF) family profile domain-containing protein" evidence="2">
    <location>
        <begin position="17"/>
        <end position="549"/>
    </location>
</feature>
<organism evidence="4 5">
    <name type="scientific">Porites lobata</name>
    <dbReference type="NCBI Taxonomy" id="104759"/>
    <lineage>
        <taxon>Eukaryota</taxon>
        <taxon>Metazoa</taxon>
        <taxon>Cnidaria</taxon>
        <taxon>Anthozoa</taxon>
        <taxon>Hexacorallia</taxon>
        <taxon>Scleractinia</taxon>
        <taxon>Fungiina</taxon>
        <taxon>Poritidae</taxon>
        <taxon>Porites</taxon>
    </lineage>
</organism>
<feature type="transmembrane region" description="Helical" evidence="1">
    <location>
        <begin position="468"/>
        <end position="489"/>
    </location>
</feature>
<evidence type="ECO:0000259" key="3">
    <source>
        <dbReference type="PROSITE" id="PS50278"/>
    </source>
</evidence>
<feature type="non-terminal residue" evidence="4">
    <location>
        <position position="1"/>
    </location>
</feature>
<proteinExistence type="predicted"/>
<gene>
    <name evidence="4" type="ORF">PLOB_00047515</name>
</gene>
<keyword evidence="5" id="KW-1185">Reference proteome</keyword>
<comment type="caution">
    <text evidence="4">The sequence shown here is derived from an EMBL/GenBank/DDBJ whole genome shotgun (WGS) entry which is preliminary data.</text>
</comment>
<dbReference type="Gene3D" id="2.10.90.10">
    <property type="entry name" value="Cystine-knot cytokines"/>
    <property type="match status" value="2"/>
</dbReference>
<dbReference type="Proteomes" id="UP001159405">
    <property type="component" value="Unassembled WGS sequence"/>
</dbReference>
<feature type="domain" description="Platelet-derived growth factor (PDGF) family profile" evidence="3">
    <location>
        <begin position="259"/>
        <end position="352"/>
    </location>
</feature>
<dbReference type="PROSITE" id="PS50278">
    <property type="entry name" value="PDGF_2"/>
    <property type="match status" value="1"/>
</dbReference>
<name>A0ABN8PS93_9CNID</name>
<feature type="transmembrane region" description="Helical" evidence="1">
    <location>
        <begin position="209"/>
        <end position="233"/>
    </location>
</feature>
<keyword evidence="2" id="KW-0732">Signal</keyword>
<dbReference type="SUPFAM" id="SSF57501">
    <property type="entry name" value="Cystine-knot cytokines"/>
    <property type="match status" value="2"/>
</dbReference>
<evidence type="ECO:0000313" key="5">
    <source>
        <dbReference type="Proteomes" id="UP001159405"/>
    </source>
</evidence>
<dbReference type="InterPro" id="IPR000072">
    <property type="entry name" value="PDGF/VEGF_dom"/>
</dbReference>
<keyword evidence="1" id="KW-1133">Transmembrane helix</keyword>